<feature type="signal peptide" evidence="1">
    <location>
        <begin position="1"/>
        <end position="28"/>
    </location>
</feature>
<dbReference type="EMBL" id="FMAG01000005">
    <property type="protein sequence ID" value="SCB39800.1"/>
    <property type="molecule type" value="Genomic_DNA"/>
</dbReference>
<feature type="chain" id="PRO_5008685536" description="Cysteine rich repeat-containing protein" evidence="1">
    <location>
        <begin position="29"/>
        <end position="121"/>
    </location>
</feature>
<sequence>MSRSGCLHLRSACMLICLVTAFPQPALAAVLEPSVKKACEAEILSICVRPWRLTPDAISICVEENRLKLSSMCRVLWATLRKCQLEVKEVCGGLNPLTINHCLKNSIGKFTSTCRETLNDR</sequence>
<evidence type="ECO:0008006" key="4">
    <source>
        <dbReference type="Google" id="ProtNLM"/>
    </source>
</evidence>
<evidence type="ECO:0000256" key="1">
    <source>
        <dbReference type="SAM" id="SignalP"/>
    </source>
</evidence>
<keyword evidence="3" id="KW-1185">Reference proteome</keyword>
<keyword evidence="1" id="KW-0732">Signal</keyword>
<dbReference type="AlphaFoldDB" id="A0A1C3WIM9"/>
<proteinExistence type="predicted"/>
<evidence type="ECO:0000313" key="2">
    <source>
        <dbReference type="EMBL" id="SCB39800.1"/>
    </source>
</evidence>
<gene>
    <name evidence="2" type="ORF">GA0061103_5573</name>
</gene>
<evidence type="ECO:0000313" key="3">
    <source>
        <dbReference type="Proteomes" id="UP000199101"/>
    </source>
</evidence>
<reference evidence="3" key="1">
    <citation type="submission" date="2016-08" db="EMBL/GenBank/DDBJ databases">
        <authorList>
            <person name="Varghese N."/>
            <person name="Submissions Spin"/>
        </authorList>
    </citation>
    <scope>NUCLEOTIDE SEQUENCE [LARGE SCALE GENOMIC DNA]</scope>
    <source>
        <strain evidence="3">HAMBI 2975</strain>
    </source>
</reference>
<protein>
    <recommendedName>
        <fullName evidence="4">Cysteine rich repeat-containing protein</fullName>
    </recommendedName>
</protein>
<organism evidence="2 3">
    <name type="scientific">Rhizobium multihospitium</name>
    <dbReference type="NCBI Taxonomy" id="410764"/>
    <lineage>
        <taxon>Bacteria</taxon>
        <taxon>Pseudomonadati</taxon>
        <taxon>Pseudomonadota</taxon>
        <taxon>Alphaproteobacteria</taxon>
        <taxon>Hyphomicrobiales</taxon>
        <taxon>Rhizobiaceae</taxon>
        <taxon>Rhizobium/Agrobacterium group</taxon>
        <taxon>Rhizobium</taxon>
    </lineage>
</organism>
<accession>A0A1C3WIM9</accession>
<name>A0A1C3WIM9_9HYPH</name>
<dbReference type="Proteomes" id="UP000199101">
    <property type="component" value="Unassembled WGS sequence"/>
</dbReference>